<organism evidence="1 4">
    <name type="scientific">Arctia plantaginis</name>
    <name type="common">Wood tiger moth</name>
    <name type="synonym">Phalaena plantaginis</name>
    <dbReference type="NCBI Taxonomy" id="874455"/>
    <lineage>
        <taxon>Eukaryota</taxon>
        <taxon>Metazoa</taxon>
        <taxon>Ecdysozoa</taxon>
        <taxon>Arthropoda</taxon>
        <taxon>Hexapoda</taxon>
        <taxon>Insecta</taxon>
        <taxon>Pterygota</taxon>
        <taxon>Neoptera</taxon>
        <taxon>Endopterygota</taxon>
        <taxon>Lepidoptera</taxon>
        <taxon>Glossata</taxon>
        <taxon>Ditrysia</taxon>
        <taxon>Noctuoidea</taxon>
        <taxon>Erebidae</taxon>
        <taxon>Arctiinae</taxon>
        <taxon>Arctia</taxon>
    </lineage>
</organism>
<evidence type="ECO:0000313" key="2">
    <source>
        <dbReference type="EMBL" id="CAB3252201.1"/>
    </source>
</evidence>
<evidence type="ECO:0000313" key="3">
    <source>
        <dbReference type="Proteomes" id="UP000494106"/>
    </source>
</evidence>
<keyword evidence="3" id="KW-1185">Reference proteome</keyword>
<name>A0A8S1ACA6_ARCPL</name>
<evidence type="ECO:0000313" key="4">
    <source>
        <dbReference type="Proteomes" id="UP000494256"/>
    </source>
</evidence>
<dbReference type="Proteomes" id="UP000494106">
    <property type="component" value="Unassembled WGS sequence"/>
</dbReference>
<comment type="caution">
    <text evidence="1">The sequence shown here is derived from an EMBL/GenBank/DDBJ whole genome shotgun (WGS) entry which is preliminary data.</text>
</comment>
<dbReference type="EMBL" id="CADEBD010000313">
    <property type="protein sequence ID" value="CAB3242593.1"/>
    <property type="molecule type" value="Genomic_DNA"/>
</dbReference>
<accession>A0A8S1ACA6</accession>
<gene>
    <name evidence="1" type="ORF">APLA_LOCUS10041</name>
    <name evidence="2" type="ORF">APLA_LOCUS13357</name>
</gene>
<dbReference type="AlphaFoldDB" id="A0A8S1ACA6"/>
<dbReference type="OrthoDB" id="7478217at2759"/>
<sequence length="163" mass="18912">MKKNTTLNIIATNKTDITNSSRSLRRQVGELESALGSIVNKLEGTGKAEQFYEPFWPGGQYVFMRYGEICACRRDDWWVGLELKNFTSLCAMEKENCESPVKSWYPLHRGLCSYSNNPHEFLSTFDEMYEASTQKFFSRADFYEQEYRVDGNGPEIVAKKKRK</sequence>
<evidence type="ECO:0000313" key="1">
    <source>
        <dbReference type="EMBL" id="CAB3242593.1"/>
    </source>
</evidence>
<reference evidence="3 4" key="1">
    <citation type="submission" date="2020-04" db="EMBL/GenBank/DDBJ databases">
        <authorList>
            <person name="Wallbank WR R."/>
            <person name="Pardo Diaz C."/>
            <person name="Kozak K."/>
            <person name="Martin S."/>
            <person name="Jiggins C."/>
            <person name="Moest M."/>
            <person name="Warren A I."/>
            <person name="Byers J.R.P. K."/>
            <person name="Montejo-Kovacevich G."/>
            <person name="Yen C E."/>
        </authorList>
    </citation>
    <scope>NUCLEOTIDE SEQUENCE [LARGE SCALE GENOMIC DNA]</scope>
</reference>
<dbReference type="EMBL" id="CADEBC010000553">
    <property type="protein sequence ID" value="CAB3252201.1"/>
    <property type="molecule type" value="Genomic_DNA"/>
</dbReference>
<protein>
    <submittedName>
        <fullName evidence="1">Uncharacterized protein</fullName>
    </submittedName>
</protein>
<proteinExistence type="predicted"/>
<dbReference type="Proteomes" id="UP000494256">
    <property type="component" value="Unassembled WGS sequence"/>
</dbReference>